<comment type="caution">
    <text evidence="2">The sequence shown here is derived from an EMBL/GenBank/DDBJ whole genome shotgun (WGS) entry which is preliminary data.</text>
</comment>
<keyword evidence="3" id="KW-1185">Reference proteome</keyword>
<feature type="compositionally biased region" description="Polar residues" evidence="1">
    <location>
        <begin position="85"/>
        <end position="117"/>
    </location>
</feature>
<evidence type="ECO:0000313" key="3">
    <source>
        <dbReference type="Proteomes" id="UP001642405"/>
    </source>
</evidence>
<protein>
    <submittedName>
        <fullName evidence="2">Uncharacterized protein</fullName>
    </submittedName>
</protein>
<evidence type="ECO:0000256" key="1">
    <source>
        <dbReference type="SAM" id="MobiDB-lite"/>
    </source>
</evidence>
<gene>
    <name evidence="2" type="ORF">SCUCBS95973_004695</name>
</gene>
<dbReference type="EMBL" id="CAWUHB010000024">
    <property type="protein sequence ID" value="CAK7222012.1"/>
    <property type="molecule type" value="Genomic_DNA"/>
</dbReference>
<reference evidence="2 3" key="1">
    <citation type="submission" date="2024-01" db="EMBL/GenBank/DDBJ databases">
        <authorList>
            <person name="Allen C."/>
            <person name="Tagirdzhanova G."/>
        </authorList>
    </citation>
    <scope>NUCLEOTIDE SEQUENCE [LARGE SCALE GENOMIC DNA]</scope>
</reference>
<organism evidence="2 3">
    <name type="scientific">Sporothrix curviconia</name>
    <dbReference type="NCBI Taxonomy" id="1260050"/>
    <lineage>
        <taxon>Eukaryota</taxon>
        <taxon>Fungi</taxon>
        <taxon>Dikarya</taxon>
        <taxon>Ascomycota</taxon>
        <taxon>Pezizomycotina</taxon>
        <taxon>Sordariomycetes</taxon>
        <taxon>Sordariomycetidae</taxon>
        <taxon>Ophiostomatales</taxon>
        <taxon>Ophiostomataceae</taxon>
        <taxon>Sporothrix</taxon>
    </lineage>
</organism>
<feature type="compositionally biased region" description="Basic and acidic residues" evidence="1">
    <location>
        <begin position="139"/>
        <end position="155"/>
    </location>
</feature>
<feature type="region of interest" description="Disordered" evidence="1">
    <location>
        <begin position="1"/>
        <end position="155"/>
    </location>
</feature>
<name>A0ABP0BQN5_9PEZI</name>
<evidence type="ECO:0000313" key="2">
    <source>
        <dbReference type="EMBL" id="CAK7222012.1"/>
    </source>
</evidence>
<proteinExistence type="predicted"/>
<dbReference type="Proteomes" id="UP001642405">
    <property type="component" value="Unassembled WGS sequence"/>
</dbReference>
<feature type="compositionally biased region" description="Low complexity" evidence="1">
    <location>
        <begin position="29"/>
        <end position="47"/>
    </location>
</feature>
<accession>A0ABP0BQN5</accession>
<sequence>MVNLTHSPTDGEEQFPFDDFAIPREQLASSSTKMPQQPSSPPMSGSTLVDSPMASPRQTNYVLHSGRRGFFTTSSVQPESPARPKTSSPTATRRVSTATTCGSSLTRPATAGEQSKTFQDEIAEAVSGRATKKSSTFPKKGEVHAKVETKTAPKK</sequence>